<accession>A0A163LG42</accession>
<dbReference type="Pfam" id="PF10991">
    <property type="entry name" value="Enc34_ssDNA-bd"/>
    <property type="match status" value="1"/>
</dbReference>
<evidence type="ECO:0000313" key="1">
    <source>
        <dbReference type="EMBL" id="KZS48102.1"/>
    </source>
</evidence>
<evidence type="ECO:0000313" key="2">
    <source>
        <dbReference type="Proteomes" id="UP000076796"/>
    </source>
</evidence>
<reference evidence="1" key="1">
    <citation type="journal article" date="2016" name="Genome Announc.">
        <title>Draft genomes of two strains of Paenibacillus glucanolyticus with capability to degrade lignocellulose.</title>
        <authorList>
            <person name="Mathews S.L."/>
            <person name="Pawlak J."/>
            <person name="Grunden A.M."/>
        </authorList>
    </citation>
    <scope>NUCLEOTIDE SEQUENCE [LARGE SCALE GENOMIC DNA]</scope>
    <source>
        <strain evidence="1">SLM1</strain>
    </source>
</reference>
<dbReference type="InterPro" id="IPR022595">
    <property type="entry name" value="Enc34_ssDNA-bd"/>
</dbReference>
<dbReference type="Proteomes" id="UP000076796">
    <property type="component" value="Unassembled WGS sequence"/>
</dbReference>
<proteinExistence type="predicted"/>
<dbReference type="InterPro" id="IPR012340">
    <property type="entry name" value="NA-bd_OB-fold"/>
</dbReference>
<dbReference type="EMBL" id="LWMH01000001">
    <property type="protein sequence ID" value="KZS48102.1"/>
    <property type="molecule type" value="Genomic_DNA"/>
</dbReference>
<keyword evidence="2" id="KW-1185">Reference proteome</keyword>
<sequence length="199" mass="21913">MANEINTKVITGTVRLSYANVWEPQENDSGDLKYGTSILIPKDDKDTLRKIKAVVDGLKEQAKAKYNGKLPAKFHTPLRDGDEERPDDEAYAGHYFFNASSKNKPGIAKPIGRDTNGKTKFEEITDTTEVYSGCYAKVSVNFYLFDTKGNKGIAAGLNNIVKVQDGEPLGGGRSSVNADFADEDFEIIVDISDDDDFMN</sequence>
<dbReference type="AlphaFoldDB" id="A0A163LG42"/>
<organism evidence="1 2">
    <name type="scientific">Paenibacillus glucanolyticus</name>
    <dbReference type="NCBI Taxonomy" id="59843"/>
    <lineage>
        <taxon>Bacteria</taxon>
        <taxon>Bacillati</taxon>
        <taxon>Bacillota</taxon>
        <taxon>Bacilli</taxon>
        <taxon>Bacillales</taxon>
        <taxon>Paenibacillaceae</taxon>
        <taxon>Paenibacillus</taxon>
    </lineage>
</organism>
<dbReference type="SUPFAM" id="SSF50249">
    <property type="entry name" value="Nucleic acid-binding proteins"/>
    <property type="match status" value="1"/>
</dbReference>
<dbReference type="Gene3D" id="2.40.50.140">
    <property type="entry name" value="Nucleic acid-binding proteins"/>
    <property type="match status" value="1"/>
</dbReference>
<gene>
    <name evidence="1" type="ORF">AWU65_20310</name>
</gene>
<protein>
    <recommendedName>
        <fullName evidence="3">DUF2815 domain-containing protein</fullName>
    </recommendedName>
</protein>
<comment type="caution">
    <text evidence="1">The sequence shown here is derived from an EMBL/GenBank/DDBJ whole genome shotgun (WGS) entry which is preliminary data.</text>
</comment>
<evidence type="ECO:0008006" key="3">
    <source>
        <dbReference type="Google" id="ProtNLM"/>
    </source>
</evidence>
<dbReference type="RefSeq" id="WP_063479148.1">
    <property type="nucleotide sequence ID" value="NZ_CP147845.1"/>
</dbReference>
<name>A0A163LG42_9BACL</name>
<dbReference type="GeneID" id="97556395"/>